<protein>
    <submittedName>
        <fullName evidence="1">Uncharacterized protein</fullName>
    </submittedName>
</protein>
<accession>A0ABW1C345</accession>
<dbReference type="EMBL" id="JBHSNW010000018">
    <property type="protein sequence ID" value="MFC5819293.1"/>
    <property type="molecule type" value="Genomic_DNA"/>
</dbReference>
<dbReference type="RefSeq" id="WP_219546378.1">
    <property type="nucleotide sequence ID" value="NZ_JAHKRN010000023.1"/>
</dbReference>
<sequence>MLASLAASSVNDQPFWAAGLTAPGAIPWRRLTPARLAAALITAVTTAVTDPAHRRRARALAVRVAAEDGAAPVVEAVNRRGCSSR</sequence>
<name>A0ABW1C345_9ACTN</name>
<proteinExistence type="predicted"/>
<gene>
    <name evidence="1" type="ORF">ACFPUY_29700</name>
</gene>
<dbReference type="Proteomes" id="UP001596096">
    <property type="component" value="Unassembled WGS sequence"/>
</dbReference>
<evidence type="ECO:0000313" key="1">
    <source>
        <dbReference type="EMBL" id="MFC5819293.1"/>
    </source>
</evidence>
<reference evidence="2" key="1">
    <citation type="journal article" date="2019" name="Int. J. Syst. Evol. Microbiol.">
        <title>The Global Catalogue of Microorganisms (GCM) 10K type strain sequencing project: providing services to taxonomists for standard genome sequencing and annotation.</title>
        <authorList>
            <consortium name="The Broad Institute Genomics Platform"/>
            <consortium name="The Broad Institute Genome Sequencing Center for Infectious Disease"/>
            <person name="Wu L."/>
            <person name="Ma J."/>
        </authorList>
    </citation>
    <scope>NUCLEOTIDE SEQUENCE [LARGE SCALE GENOMIC DNA]</scope>
    <source>
        <strain evidence="2">CGMCC 4.7106</strain>
    </source>
</reference>
<comment type="caution">
    <text evidence="1">The sequence shown here is derived from an EMBL/GenBank/DDBJ whole genome shotgun (WGS) entry which is preliminary data.</text>
</comment>
<keyword evidence="2" id="KW-1185">Reference proteome</keyword>
<organism evidence="1 2">
    <name type="scientific">Nonomuraea harbinensis</name>
    <dbReference type="NCBI Taxonomy" id="1286938"/>
    <lineage>
        <taxon>Bacteria</taxon>
        <taxon>Bacillati</taxon>
        <taxon>Actinomycetota</taxon>
        <taxon>Actinomycetes</taxon>
        <taxon>Streptosporangiales</taxon>
        <taxon>Streptosporangiaceae</taxon>
        <taxon>Nonomuraea</taxon>
    </lineage>
</organism>
<evidence type="ECO:0000313" key="2">
    <source>
        <dbReference type="Proteomes" id="UP001596096"/>
    </source>
</evidence>